<dbReference type="GO" id="GO:0006487">
    <property type="term" value="P:protein N-linked glycosylation"/>
    <property type="evidence" value="ECO:0007669"/>
    <property type="project" value="TreeGrafter"/>
</dbReference>
<dbReference type="AlphaFoldDB" id="A0A2A2I9S4"/>
<accession>A0A2A2I9S4</accession>
<name>A0A2A2I9S4_9BACI</name>
<dbReference type="InterPro" id="IPR035466">
    <property type="entry name" value="GlmS/AgaS_SIS"/>
</dbReference>
<evidence type="ECO:0000313" key="3">
    <source>
        <dbReference type="EMBL" id="PAV28387.1"/>
    </source>
</evidence>
<dbReference type="GO" id="GO:0006047">
    <property type="term" value="P:UDP-N-acetylglucosamine metabolic process"/>
    <property type="evidence" value="ECO:0007669"/>
    <property type="project" value="TreeGrafter"/>
</dbReference>
<dbReference type="GO" id="GO:0097367">
    <property type="term" value="F:carbohydrate derivative binding"/>
    <property type="evidence" value="ECO:0007669"/>
    <property type="project" value="InterPro"/>
</dbReference>
<gene>
    <name evidence="3" type="ORF">CIL05_17290</name>
</gene>
<evidence type="ECO:0000259" key="2">
    <source>
        <dbReference type="PROSITE" id="PS51464"/>
    </source>
</evidence>
<feature type="domain" description="SIS" evidence="2">
    <location>
        <begin position="39"/>
        <end position="183"/>
    </location>
</feature>
<organism evidence="3 4">
    <name type="scientific">Virgibacillus profundi</name>
    <dbReference type="NCBI Taxonomy" id="2024555"/>
    <lineage>
        <taxon>Bacteria</taxon>
        <taxon>Bacillati</taxon>
        <taxon>Bacillota</taxon>
        <taxon>Bacilli</taxon>
        <taxon>Bacillales</taxon>
        <taxon>Bacillaceae</taxon>
        <taxon>Virgibacillus</taxon>
    </lineage>
</organism>
<sequence>MKLIKHLGSDLMSLMDTIERIPVQLKKIADTKENLKNNLGNILEAHTELKRIVIVASGTSYNAAFTTKNFAENVNGSLVEVIYPNMFVQYYNHDLLSEENLYIFISQGGKTKLVYEALKLVNSKGFRTISLTETLDAPIAEEADISLEIGSENEAYIYRTLGYSATCATLYWLYISISKIYSKVSDNEIQEYVEDYNLMVDNLFTVKQNTLKWYKENKFQLMRKSNFIFSGTNDLWPVAQEADIKFMEMLPIFTNSFELEELIHGPQNAFDANIGYFILNRTNEDSVKAGNISDFINEEISTCYLIGDNSKSDFNIDSKSKHFSSLEYITFFQVLAYLLATDKGRDLTKGVYPQVANYINKSI</sequence>
<evidence type="ECO:0000256" key="1">
    <source>
        <dbReference type="ARBA" id="ARBA00022737"/>
    </source>
</evidence>
<dbReference type="OrthoDB" id="5150296at2"/>
<keyword evidence="4" id="KW-1185">Reference proteome</keyword>
<dbReference type="PANTHER" id="PTHR10937:SF17">
    <property type="entry name" value="GLUCOSAMINE-FRUCTOSE-6-PHOSPHATE AMINOTRANSFERASE"/>
    <property type="match status" value="1"/>
</dbReference>
<dbReference type="GO" id="GO:0004360">
    <property type="term" value="F:glutamine-fructose-6-phosphate transaminase (isomerizing) activity"/>
    <property type="evidence" value="ECO:0007669"/>
    <property type="project" value="TreeGrafter"/>
</dbReference>
<dbReference type="Proteomes" id="UP000218887">
    <property type="component" value="Unassembled WGS sequence"/>
</dbReference>
<dbReference type="InterPro" id="IPR046348">
    <property type="entry name" value="SIS_dom_sf"/>
</dbReference>
<dbReference type="SUPFAM" id="SSF53697">
    <property type="entry name" value="SIS domain"/>
    <property type="match status" value="1"/>
</dbReference>
<dbReference type="GO" id="GO:0006002">
    <property type="term" value="P:fructose 6-phosphate metabolic process"/>
    <property type="evidence" value="ECO:0007669"/>
    <property type="project" value="TreeGrafter"/>
</dbReference>
<dbReference type="Gene3D" id="3.40.50.10490">
    <property type="entry name" value="Glucose-6-phosphate isomerase like protein, domain 1"/>
    <property type="match status" value="2"/>
</dbReference>
<protein>
    <recommendedName>
        <fullName evidence="2">SIS domain-containing protein</fullName>
    </recommendedName>
</protein>
<dbReference type="InterPro" id="IPR001347">
    <property type="entry name" value="SIS_dom"/>
</dbReference>
<dbReference type="Pfam" id="PF01380">
    <property type="entry name" value="SIS"/>
    <property type="match status" value="1"/>
</dbReference>
<comment type="caution">
    <text evidence="3">The sequence shown here is derived from an EMBL/GenBank/DDBJ whole genome shotgun (WGS) entry which is preliminary data.</text>
</comment>
<dbReference type="PROSITE" id="PS51464">
    <property type="entry name" value="SIS"/>
    <property type="match status" value="1"/>
</dbReference>
<dbReference type="EMBL" id="NPOA01000013">
    <property type="protein sequence ID" value="PAV28387.1"/>
    <property type="molecule type" value="Genomic_DNA"/>
</dbReference>
<reference evidence="3 4" key="1">
    <citation type="submission" date="2017-08" db="EMBL/GenBank/DDBJ databases">
        <title>Virgibacillus indicus sp. nov. and Virgibacillus profoundi sp. nov, two moderately halophilic bacteria isolated from marine sediment by using the Microfluidic Streak Plate.</title>
        <authorList>
            <person name="Xu B."/>
            <person name="Hu B."/>
            <person name="Wang J."/>
            <person name="Zhu Y."/>
            <person name="Huang L."/>
            <person name="Du W."/>
            <person name="Huang Y."/>
        </authorList>
    </citation>
    <scope>NUCLEOTIDE SEQUENCE [LARGE SCALE GENOMIC DNA]</scope>
    <source>
        <strain evidence="3 4">IO3-P3-H5</strain>
    </source>
</reference>
<dbReference type="CDD" id="cd05008">
    <property type="entry name" value="SIS_GlmS_GlmD_1"/>
    <property type="match status" value="1"/>
</dbReference>
<evidence type="ECO:0000313" key="4">
    <source>
        <dbReference type="Proteomes" id="UP000218887"/>
    </source>
</evidence>
<proteinExistence type="predicted"/>
<keyword evidence="1" id="KW-0677">Repeat</keyword>
<dbReference type="PANTHER" id="PTHR10937">
    <property type="entry name" value="GLUCOSAMINE--FRUCTOSE-6-PHOSPHATE AMINOTRANSFERASE, ISOMERIZING"/>
    <property type="match status" value="1"/>
</dbReference>